<dbReference type="GeneID" id="54556079"/>
<gene>
    <name evidence="1" type="ORF">EI97DRAFT_54737</name>
</gene>
<sequence>MGRHRHGSERPPCGFDGILRLGGLRVLEPQTSFGNEHPNFFSSRSLQYGRQGHNASSQAKIFLECMFPILDRHTVSNPRWSFGRNIGENHDYTERLCTWQGLVRNLPTFRVRYGCFKRAHDRRPAWPTLCCAYVPSLGWEGRTPDPLIQAPLGSSVSGCLACISEVSSIRRSCNFGLWETEKPDQANPSQFLGALWLQAVTGGPLNTPSLVFLQAQECPLDFKAFGSWTTGR</sequence>
<name>A0A6A6JIC2_WESOR</name>
<keyword evidence="2" id="KW-1185">Reference proteome</keyword>
<dbReference type="Proteomes" id="UP000800097">
    <property type="component" value="Unassembled WGS sequence"/>
</dbReference>
<proteinExistence type="predicted"/>
<dbReference type="AlphaFoldDB" id="A0A6A6JIC2"/>
<evidence type="ECO:0000313" key="2">
    <source>
        <dbReference type="Proteomes" id="UP000800097"/>
    </source>
</evidence>
<organism evidence="1 2">
    <name type="scientific">Westerdykella ornata</name>
    <dbReference type="NCBI Taxonomy" id="318751"/>
    <lineage>
        <taxon>Eukaryota</taxon>
        <taxon>Fungi</taxon>
        <taxon>Dikarya</taxon>
        <taxon>Ascomycota</taxon>
        <taxon>Pezizomycotina</taxon>
        <taxon>Dothideomycetes</taxon>
        <taxon>Pleosporomycetidae</taxon>
        <taxon>Pleosporales</taxon>
        <taxon>Sporormiaceae</taxon>
        <taxon>Westerdykella</taxon>
    </lineage>
</organism>
<dbReference type="RefSeq" id="XP_033653840.1">
    <property type="nucleotide sequence ID" value="XM_033802904.1"/>
</dbReference>
<reference evidence="1" key="1">
    <citation type="journal article" date="2020" name="Stud. Mycol.">
        <title>101 Dothideomycetes genomes: a test case for predicting lifestyles and emergence of pathogens.</title>
        <authorList>
            <person name="Haridas S."/>
            <person name="Albert R."/>
            <person name="Binder M."/>
            <person name="Bloem J."/>
            <person name="Labutti K."/>
            <person name="Salamov A."/>
            <person name="Andreopoulos B."/>
            <person name="Baker S."/>
            <person name="Barry K."/>
            <person name="Bills G."/>
            <person name="Bluhm B."/>
            <person name="Cannon C."/>
            <person name="Castanera R."/>
            <person name="Culley D."/>
            <person name="Daum C."/>
            <person name="Ezra D."/>
            <person name="Gonzalez J."/>
            <person name="Henrissat B."/>
            <person name="Kuo A."/>
            <person name="Liang C."/>
            <person name="Lipzen A."/>
            <person name="Lutzoni F."/>
            <person name="Magnuson J."/>
            <person name="Mondo S."/>
            <person name="Nolan M."/>
            <person name="Ohm R."/>
            <person name="Pangilinan J."/>
            <person name="Park H.-J."/>
            <person name="Ramirez L."/>
            <person name="Alfaro M."/>
            <person name="Sun H."/>
            <person name="Tritt A."/>
            <person name="Yoshinaga Y."/>
            <person name="Zwiers L.-H."/>
            <person name="Turgeon B."/>
            <person name="Goodwin S."/>
            <person name="Spatafora J."/>
            <person name="Crous P."/>
            <person name="Grigoriev I."/>
        </authorList>
    </citation>
    <scope>NUCLEOTIDE SEQUENCE</scope>
    <source>
        <strain evidence="1">CBS 379.55</strain>
    </source>
</reference>
<protein>
    <submittedName>
        <fullName evidence="1">Uncharacterized protein</fullName>
    </submittedName>
</protein>
<evidence type="ECO:0000313" key="1">
    <source>
        <dbReference type="EMBL" id="KAF2276301.1"/>
    </source>
</evidence>
<dbReference type="EMBL" id="ML986494">
    <property type="protein sequence ID" value="KAF2276301.1"/>
    <property type="molecule type" value="Genomic_DNA"/>
</dbReference>
<accession>A0A6A6JIC2</accession>